<comment type="subunit">
    <text evidence="7">Homodimer.</text>
</comment>
<dbReference type="InterPro" id="IPR050103">
    <property type="entry name" value="Class-III_PLP-dep_AT"/>
</dbReference>
<comment type="miscellaneous">
    <text evidence="7">May also have succinyldiaminopimelate aminotransferase activity, thus carrying out the corresponding step in lysine biosynthesis.</text>
</comment>
<keyword evidence="7" id="KW-0963">Cytoplasm</keyword>
<proteinExistence type="inferred from homology"/>
<name>A0A6B2KQR3_9NEIS</name>
<dbReference type="GO" id="GO:0005737">
    <property type="term" value="C:cytoplasm"/>
    <property type="evidence" value="ECO:0007669"/>
    <property type="project" value="UniProtKB-SubCell"/>
</dbReference>
<feature type="binding site" evidence="7">
    <location>
        <position position="280"/>
    </location>
    <ligand>
        <name>N(2)-acetyl-L-ornithine</name>
        <dbReference type="ChEBI" id="CHEBI:57805"/>
    </ligand>
</feature>
<dbReference type="InterPro" id="IPR005814">
    <property type="entry name" value="Aminotrans_3"/>
</dbReference>
<dbReference type="NCBIfam" id="NF003468">
    <property type="entry name" value="PRK05093.1"/>
    <property type="match status" value="1"/>
</dbReference>
<evidence type="ECO:0000256" key="1">
    <source>
        <dbReference type="ARBA" id="ARBA00004946"/>
    </source>
</evidence>
<comment type="cofactor">
    <cofactor evidence="7">
        <name>pyridoxal 5'-phosphate</name>
        <dbReference type="ChEBI" id="CHEBI:597326"/>
    </cofactor>
    <text evidence="7">Binds 1 pyridoxal phosphate per subunit.</text>
</comment>
<dbReference type="NCBIfam" id="NF002325">
    <property type="entry name" value="PRK01278.1"/>
    <property type="match status" value="1"/>
</dbReference>
<comment type="pathway">
    <text evidence="1">Amine and polyamine biosynthesis; ectoine biosynthesis; L-ectoine from L-aspartate 4-semialdehyde: step 1/3.</text>
</comment>
<gene>
    <name evidence="7" type="primary">argD</name>
    <name evidence="8" type="ORF">GZH52_05855</name>
</gene>
<keyword evidence="3 7" id="KW-0032">Aminotransferase</keyword>
<dbReference type="RefSeq" id="WP_163315550.1">
    <property type="nucleotide sequence ID" value="NZ_JAAGAA010000004.1"/>
</dbReference>
<keyword evidence="4 7" id="KW-0808">Transferase</keyword>
<dbReference type="GO" id="GO:0006526">
    <property type="term" value="P:L-arginine biosynthetic process"/>
    <property type="evidence" value="ECO:0007669"/>
    <property type="project" value="UniProtKB-UniRule"/>
</dbReference>
<comment type="caution">
    <text evidence="8">The sequence shown here is derived from an EMBL/GenBank/DDBJ whole genome shotgun (WGS) entry which is preliminary data.</text>
</comment>
<keyword evidence="9" id="KW-1185">Reference proteome</keyword>
<reference evidence="8 9" key="1">
    <citation type="submission" date="2020-02" db="EMBL/GenBank/DDBJ databases">
        <authorList>
            <person name="Yang Z."/>
        </authorList>
    </citation>
    <scope>NUCLEOTIDE SEQUENCE [LARGE SCALE GENOMIC DNA]</scope>
    <source>
        <strain evidence="8 9">HX-7-9</strain>
    </source>
</reference>
<dbReference type="PIRSF" id="PIRSF000521">
    <property type="entry name" value="Transaminase_4ab_Lys_Orn"/>
    <property type="match status" value="1"/>
</dbReference>
<dbReference type="NCBIfam" id="NF009047">
    <property type="entry name" value="PRK12381.1"/>
    <property type="match status" value="1"/>
</dbReference>
<organism evidence="8 9">
    <name type="scientific">Crenobacter caeni</name>
    <dbReference type="NCBI Taxonomy" id="2705474"/>
    <lineage>
        <taxon>Bacteria</taxon>
        <taxon>Pseudomonadati</taxon>
        <taxon>Pseudomonadota</taxon>
        <taxon>Betaproteobacteria</taxon>
        <taxon>Neisseriales</taxon>
        <taxon>Neisseriaceae</taxon>
        <taxon>Crenobacter</taxon>
    </lineage>
</organism>
<feature type="modified residue" description="N6-(pyridoxal phosphate)lysine" evidence="7">
    <location>
        <position position="252"/>
    </location>
</feature>
<dbReference type="SUPFAM" id="SSF53383">
    <property type="entry name" value="PLP-dependent transferases"/>
    <property type="match status" value="1"/>
</dbReference>
<dbReference type="PANTHER" id="PTHR11986">
    <property type="entry name" value="AMINOTRANSFERASE CLASS III"/>
    <property type="match status" value="1"/>
</dbReference>
<dbReference type="InterPro" id="IPR049704">
    <property type="entry name" value="Aminotrans_3_PPA_site"/>
</dbReference>
<dbReference type="Gene3D" id="3.90.1150.10">
    <property type="entry name" value="Aspartate Aminotransferase, domain 1"/>
    <property type="match status" value="1"/>
</dbReference>
<feature type="binding site" evidence="7">
    <location>
        <begin position="223"/>
        <end position="226"/>
    </location>
    <ligand>
        <name>pyridoxal 5'-phosphate</name>
        <dbReference type="ChEBI" id="CHEBI:597326"/>
    </ligand>
</feature>
<comment type="catalytic activity">
    <reaction evidence="6">
        <text>L-2,4-diaminobutanoate + 2-oxoglutarate = L-aspartate 4-semialdehyde + L-glutamate</text>
        <dbReference type="Rhea" id="RHEA:11160"/>
        <dbReference type="ChEBI" id="CHEBI:16810"/>
        <dbReference type="ChEBI" id="CHEBI:29985"/>
        <dbReference type="ChEBI" id="CHEBI:58761"/>
        <dbReference type="ChEBI" id="CHEBI:537519"/>
        <dbReference type="EC" id="2.6.1.76"/>
    </reaction>
</comment>
<evidence type="ECO:0000256" key="4">
    <source>
        <dbReference type="ARBA" id="ARBA00022679"/>
    </source>
</evidence>
<dbReference type="Pfam" id="PF00202">
    <property type="entry name" value="Aminotran_3"/>
    <property type="match status" value="1"/>
</dbReference>
<protein>
    <recommendedName>
        <fullName evidence="7">Acetylornithine aminotransferase</fullName>
        <shortName evidence="7">ACOAT</shortName>
        <ecNumber evidence="7">2.6.1.11</ecNumber>
    </recommendedName>
</protein>
<dbReference type="FunFam" id="3.40.640.10:FF:000004">
    <property type="entry name" value="Acetylornithine aminotransferase"/>
    <property type="match status" value="1"/>
</dbReference>
<evidence type="ECO:0000256" key="3">
    <source>
        <dbReference type="ARBA" id="ARBA00022576"/>
    </source>
</evidence>
<comment type="pathway">
    <text evidence="7">Amino-acid biosynthesis; L-arginine biosynthesis; N(2)-acetyl-L-ornithine from L-glutamate: step 4/4.</text>
</comment>
<dbReference type="InterPro" id="IPR004636">
    <property type="entry name" value="AcOrn/SuccOrn_fam"/>
</dbReference>
<dbReference type="NCBIfam" id="TIGR03246">
    <property type="entry name" value="arg_catab_astC"/>
    <property type="match status" value="1"/>
</dbReference>
<dbReference type="NCBIfam" id="TIGR00707">
    <property type="entry name" value="argD"/>
    <property type="match status" value="1"/>
</dbReference>
<dbReference type="AlphaFoldDB" id="A0A6B2KQR3"/>
<dbReference type="GO" id="GO:0030170">
    <property type="term" value="F:pyridoxal phosphate binding"/>
    <property type="evidence" value="ECO:0007669"/>
    <property type="project" value="InterPro"/>
</dbReference>
<dbReference type="InterPro" id="IPR017652">
    <property type="entry name" value="Ac/SucOrn_transaminase_bac"/>
</dbReference>
<comment type="subcellular location">
    <subcellularLocation>
        <location evidence="7">Cytoplasm</location>
    </subcellularLocation>
</comment>
<dbReference type="InterPro" id="IPR015424">
    <property type="entry name" value="PyrdxlP-dep_Trfase"/>
</dbReference>
<dbReference type="EC" id="2.6.1.11" evidence="7"/>
<feature type="binding site" evidence="7">
    <location>
        <position position="138"/>
    </location>
    <ligand>
        <name>pyridoxal 5'-phosphate</name>
        <dbReference type="ChEBI" id="CHEBI:597326"/>
    </ligand>
</feature>
<feature type="binding site" evidence="7">
    <location>
        <begin position="105"/>
        <end position="106"/>
    </location>
    <ligand>
        <name>pyridoxal 5'-phosphate</name>
        <dbReference type="ChEBI" id="CHEBI:597326"/>
    </ligand>
</feature>
<evidence type="ECO:0000313" key="9">
    <source>
        <dbReference type="Proteomes" id="UP000482578"/>
    </source>
</evidence>
<dbReference type="PANTHER" id="PTHR11986:SF113">
    <property type="entry name" value="SUCCINYLORNITHINE TRANSAMINASE"/>
    <property type="match status" value="1"/>
</dbReference>
<feature type="binding site" evidence="7">
    <location>
        <position position="141"/>
    </location>
    <ligand>
        <name>N(2)-acetyl-L-ornithine</name>
        <dbReference type="ChEBI" id="CHEBI:57805"/>
    </ligand>
</feature>
<evidence type="ECO:0000256" key="7">
    <source>
        <dbReference type="HAMAP-Rule" id="MF_01107"/>
    </source>
</evidence>
<dbReference type="Gene3D" id="3.40.640.10">
    <property type="entry name" value="Type I PLP-dependent aspartate aminotransferase-like (Major domain)"/>
    <property type="match status" value="1"/>
</dbReference>
<accession>A0A6B2KQR3</accession>
<dbReference type="UniPathway" id="UPA00068">
    <property type="reaction ID" value="UER00109"/>
</dbReference>
<keyword evidence="5 7" id="KW-0663">Pyridoxal phosphate</keyword>
<evidence type="ECO:0000256" key="5">
    <source>
        <dbReference type="ARBA" id="ARBA00022898"/>
    </source>
</evidence>
<dbReference type="EMBL" id="JAAGAA010000004">
    <property type="protein sequence ID" value="NDV12319.1"/>
    <property type="molecule type" value="Genomic_DNA"/>
</dbReference>
<dbReference type="GO" id="GO:0042802">
    <property type="term" value="F:identical protein binding"/>
    <property type="evidence" value="ECO:0007669"/>
    <property type="project" value="TreeGrafter"/>
</dbReference>
<evidence type="ECO:0000256" key="6">
    <source>
        <dbReference type="ARBA" id="ARBA00049111"/>
    </source>
</evidence>
<dbReference type="PROSITE" id="PS00600">
    <property type="entry name" value="AA_TRANSFER_CLASS_3"/>
    <property type="match status" value="1"/>
</dbReference>
<dbReference type="GO" id="GO:0045303">
    <property type="term" value="F:diaminobutyrate-2-oxoglutarate transaminase activity"/>
    <property type="evidence" value="ECO:0007669"/>
    <property type="project" value="UniProtKB-EC"/>
</dbReference>
<keyword evidence="2 7" id="KW-0055">Arginine biosynthesis</keyword>
<comment type="catalytic activity">
    <reaction evidence="7">
        <text>N(2)-acetyl-L-ornithine + 2-oxoglutarate = N-acetyl-L-glutamate 5-semialdehyde + L-glutamate</text>
        <dbReference type="Rhea" id="RHEA:18049"/>
        <dbReference type="ChEBI" id="CHEBI:16810"/>
        <dbReference type="ChEBI" id="CHEBI:29123"/>
        <dbReference type="ChEBI" id="CHEBI:29985"/>
        <dbReference type="ChEBI" id="CHEBI:57805"/>
        <dbReference type="EC" id="2.6.1.11"/>
    </reaction>
</comment>
<dbReference type="Proteomes" id="UP000482578">
    <property type="component" value="Unassembled WGS sequence"/>
</dbReference>
<dbReference type="InterPro" id="IPR015421">
    <property type="entry name" value="PyrdxlP-dep_Trfase_major"/>
</dbReference>
<keyword evidence="7" id="KW-0028">Amino-acid biosynthesis</keyword>
<dbReference type="CDD" id="cd00610">
    <property type="entry name" value="OAT_like"/>
    <property type="match status" value="1"/>
</dbReference>
<dbReference type="GO" id="GO:0003992">
    <property type="term" value="F:N2-acetyl-L-ornithine:2-oxoglutarate 5-aminotransferase activity"/>
    <property type="evidence" value="ECO:0007669"/>
    <property type="project" value="UniProtKB-UniRule"/>
</dbReference>
<evidence type="ECO:0000256" key="2">
    <source>
        <dbReference type="ARBA" id="ARBA00022571"/>
    </source>
</evidence>
<dbReference type="InterPro" id="IPR015422">
    <property type="entry name" value="PyrdxlP-dep_Trfase_small"/>
</dbReference>
<dbReference type="HAMAP" id="MF_01107">
    <property type="entry name" value="ArgD_aminotrans_3"/>
    <property type="match status" value="1"/>
</dbReference>
<sequence>MSQAVTRSTFDEVMVPNYSPAGFIPVRGEGSRVWDQSGREYVDLAGGIAVNSLGHCHPELVAALSEQAGLLWHVSNVFTNEPALKLASLLVEKTFAERVFFCNSGAEANEAAFKLARKYASDHFGAHKHEILSTRNSFHGRTLFTVSVGGQPKYTEGFAPVPAGIRHFDYNDIESLEALISDATCAVVVEPVQGEGGVLPADPAFLEAARALCDKHGALLIFDEVQTGVGRSGSLYAYMEYGVTPDILTSAKSLGGGFPVGAMLTTSKVGASFVVGTHGSTYGGNPLACAVALRVLEIVSRQETLDGVRAKAARLSRGLSELGERFGVFESVRGMGLLLGCVLAPAYAGRARDVLKAAEEEGLMLLVAGTNVVRLAPSLLVSDADIDEGLARLELALARLAR</sequence>
<evidence type="ECO:0000313" key="8">
    <source>
        <dbReference type="EMBL" id="NDV12319.1"/>
    </source>
</evidence>
<comment type="similarity">
    <text evidence="7">Belongs to the class-III pyridoxal-phosphate-dependent aminotransferase family. ArgD subfamily.</text>
</comment>
<feature type="binding site" evidence="7">
    <location>
        <position position="281"/>
    </location>
    <ligand>
        <name>pyridoxal 5'-phosphate</name>
        <dbReference type="ChEBI" id="CHEBI:597326"/>
    </ligand>
</feature>